<protein>
    <submittedName>
        <fullName evidence="2">Uncharacterized protein</fullName>
    </submittedName>
</protein>
<dbReference type="EMBL" id="JBBNAF010000009">
    <property type="protein sequence ID" value="KAK9113622.1"/>
    <property type="molecule type" value="Genomic_DNA"/>
</dbReference>
<gene>
    <name evidence="2" type="ORF">Syun_020419</name>
</gene>
<feature type="region of interest" description="Disordered" evidence="1">
    <location>
        <begin position="71"/>
        <end position="94"/>
    </location>
</feature>
<dbReference type="PANTHER" id="PTHR33132:SF92">
    <property type="entry name" value="SERINE-RICH PROTEIN"/>
    <property type="match status" value="1"/>
</dbReference>
<keyword evidence="3" id="KW-1185">Reference proteome</keyword>
<dbReference type="Proteomes" id="UP001420932">
    <property type="component" value="Unassembled WGS sequence"/>
</dbReference>
<feature type="compositionally biased region" description="Basic and acidic residues" evidence="1">
    <location>
        <begin position="84"/>
        <end position="94"/>
    </location>
</feature>
<name>A0AAP0IE73_9MAGN</name>
<proteinExistence type="predicted"/>
<accession>A0AAP0IE73</accession>
<evidence type="ECO:0000256" key="1">
    <source>
        <dbReference type="SAM" id="MobiDB-lite"/>
    </source>
</evidence>
<comment type="caution">
    <text evidence="2">The sequence shown here is derived from an EMBL/GenBank/DDBJ whole genome shotgun (WGS) entry which is preliminary data.</text>
</comment>
<evidence type="ECO:0000313" key="2">
    <source>
        <dbReference type="EMBL" id="KAK9113622.1"/>
    </source>
</evidence>
<dbReference type="PANTHER" id="PTHR33132">
    <property type="entry name" value="OSJNBB0118P14.9 PROTEIN"/>
    <property type="match status" value="1"/>
</dbReference>
<dbReference type="AlphaFoldDB" id="A0AAP0IE73"/>
<reference evidence="2 3" key="1">
    <citation type="submission" date="2024-01" db="EMBL/GenBank/DDBJ databases">
        <title>Genome assemblies of Stephania.</title>
        <authorList>
            <person name="Yang L."/>
        </authorList>
    </citation>
    <scope>NUCLEOTIDE SEQUENCE [LARGE SCALE GENOMIC DNA]</scope>
    <source>
        <strain evidence="2">YNDBR</strain>
        <tissue evidence="2">Leaf</tissue>
    </source>
</reference>
<sequence length="94" mass="10031">MATEKETVFPKAITVEIPPKTVIEADGDATSTPPKTGLVRQTSGIKTNCLCAPTMHAGSFRCRLHRGPSLQRTKSIDSVNLPDSPDKAPDANSK</sequence>
<evidence type="ECO:0000313" key="3">
    <source>
        <dbReference type="Proteomes" id="UP001420932"/>
    </source>
</evidence>
<organism evidence="2 3">
    <name type="scientific">Stephania yunnanensis</name>
    <dbReference type="NCBI Taxonomy" id="152371"/>
    <lineage>
        <taxon>Eukaryota</taxon>
        <taxon>Viridiplantae</taxon>
        <taxon>Streptophyta</taxon>
        <taxon>Embryophyta</taxon>
        <taxon>Tracheophyta</taxon>
        <taxon>Spermatophyta</taxon>
        <taxon>Magnoliopsida</taxon>
        <taxon>Ranunculales</taxon>
        <taxon>Menispermaceae</taxon>
        <taxon>Menispermoideae</taxon>
        <taxon>Cissampelideae</taxon>
        <taxon>Stephania</taxon>
    </lineage>
</organism>